<evidence type="ECO:0000256" key="7">
    <source>
        <dbReference type="ARBA" id="ARBA00049244"/>
    </source>
</evidence>
<dbReference type="CDD" id="cd04485">
    <property type="entry name" value="DnaE_OBF"/>
    <property type="match status" value="1"/>
</dbReference>
<sequence length="1181" mass="132519">MTDASPPFCHLHFHTGYSLLDSACRIPDAMERARELGQEYLAMTDHGVLYGAVEFYREALKAGIKPIIGCEVYVARCGMENFTSQSDNMHLVLLAEDNEGYRNLSRLVSLAWFKGFHYKPRIDKELLAKHSRGLIGLSACLKGEVTESCAAGQRDKACALAREYREILGEGNFFLEIQDHGMEEQKAANRVLAEVSEETGIPLVATNDVHYLRREDSDAHDVLICLQTNAALSDSNRMRYEGDQFYMKSGAEMAALFPGHEDALARTVEIARRCNVEFEFDLPAERLHFPKAEIPEGYNQESYLVKLGEDGLRERYGIESLESPRDEREEEIRDRFFHEVGVIKKTGFLNYFLVVQDFVQHARRQGVPVGPGRGSGAGSLVAYALGITAVDPLRYGLIFERFLNPDRISPPDFDIDFCQYRRGEVIDYVRDKYGDERVAQIITFGTLGAKTLIRDVGRVLEMPLSECDRLAKMVPEGPKVTLEKALKGSPDFRRAVEKEDSAARIMKYARVLEGLPRHPGTHAAGVVIGDRPLIDLVPLSMDKEKQVITQFEKDPLEDLGLLKMDFLGLKTLSVIRECLDCVRENRGTEIDAEKLPLDDPETYGLLGRGDTIGVFQVESAGMRDTLRKFGPDRIEDLIAILALYRPGPMQFIDDFIQRKHGQVPVRYDHELLEPILRETHGIIVYQEQIQQAAKTLAGFSLGQGDILRRAMGKKKAEEMARQRDRFIKGCRETHGIGEKLAARIFDHIEKFASYGFNKSHSTAYGIVACQTAYLKAHYPPEFMAALMSSEMGNTDKLPGIIEEARRMGIPVLPPSVNESGVRFRAVGDRIRFGMAAVKNVGEGIVRAVVREREERGPFEGLIDFCTRMDPHALNRKSLECLIRCGAFDFSPLDRSRLFAGIDMALHRAAELRRDRESGQTSMFSMMEGEKESEAGDDGLPEAEPWSEHAMLAEEKELIGFYISGHPLTQYEWLLDRYALHRVGELGNGVEGGTPTRVGGMVTGLRKVFTKKDQRPMAQFRLEGLDGAVDAVMFPDAFEHCGALLAEDAALMVGGIVGTNRQEELQLEVREAYPLPEVPRWFAEHVSLHLADGAVTEDRLGHLREVAARHPGRTPLQLCLQHSAGAHVFIEAGERYRVQPDEPLCRDFEHLLGEDAVYVATRSEALLRKSSREKTWGRNGGR</sequence>
<dbReference type="InterPro" id="IPR040982">
    <property type="entry name" value="DNA_pol3_finger"/>
</dbReference>
<name>A0A0G3EFQ3_9BACT</name>
<dbReference type="STRING" id="1307763.L21SP4_00349"/>
<proteinExistence type="predicted"/>
<feature type="region of interest" description="Disordered" evidence="8">
    <location>
        <begin position="915"/>
        <end position="941"/>
    </location>
</feature>
<dbReference type="InterPro" id="IPR041931">
    <property type="entry name" value="DNA_pol3_alpha_thumb_dom"/>
</dbReference>
<keyword evidence="11" id="KW-1185">Reference proteome</keyword>
<dbReference type="AlphaFoldDB" id="A0A0G3EFQ3"/>
<keyword evidence="6" id="KW-0239">DNA-directed DNA polymerase</keyword>
<keyword evidence="4 10" id="KW-0548">Nucleotidyltransferase</keyword>
<organism evidence="10 11">
    <name type="scientific">Kiritimatiella glycovorans</name>
    <dbReference type="NCBI Taxonomy" id="1307763"/>
    <lineage>
        <taxon>Bacteria</taxon>
        <taxon>Pseudomonadati</taxon>
        <taxon>Kiritimatiellota</taxon>
        <taxon>Kiritimatiellia</taxon>
        <taxon>Kiritimatiellales</taxon>
        <taxon>Kiritimatiellaceae</taxon>
        <taxon>Kiritimatiella</taxon>
    </lineage>
</organism>
<dbReference type="InterPro" id="IPR029460">
    <property type="entry name" value="DNAPol_HHH"/>
</dbReference>
<dbReference type="NCBIfam" id="NF004226">
    <property type="entry name" value="PRK05673.1"/>
    <property type="match status" value="1"/>
</dbReference>
<dbReference type="SUPFAM" id="SSF89550">
    <property type="entry name" value="PHP domain-like"/>
    <property type="match status" value="1"/>
</dbReference>
<dbReference type="OrthoDB" id="9803237at2"/>
<dbReference type="Proteomes" id="UP000035268">
    <property type="component" value="Chromosome"/>
</dbReference>
<dbReference type="Pfam" id="PF02811">
    <property type="entry name" value="PHP"/>
    <property type="match status" value="1"/>
</dbReference>
<dbReference type="RefSeq" id="WP_052881039.1">
    <property type="nucleotide sequence ID" value="NZ_CP010904.1"/>
</dbReference>
<dbReference type="Pfam" id="PF07733">
    <property type="entry name" value="DNA_pol3_alpha"/>
    <property type="match status" value="1"/>
</dbReference>
<dbReference type="SMART" id="SM00481">
    <property type="entry name" value="POLIIIAc"/>
    <property type="match status" value="1"/>
</dbReference>
<dbReference type="Gene3D" id="3.20.20.140">
    <property type="entry name" value="Metal-dependent hydrolases"/>
    <property type="match status" value="1"/>
</dbReference>
<evidence type="ECO:0000256" key="1">
    <source>
        <dbReference type="ARBA" id="ARBA00012417"/>
    </source>
</evidence>
<reference evidence="11" key="1">
    <citation type="submission" date="2015-02" db="EMBL/GenBank/DDBJ databases">
        <title>Description and complete genome sequence of the first cultured representative of the subdivision 5 of the Verrucomicrobia phylum.</title>
        <authorList>
            <person name="Spring S."/>
            <person name="Bunk B."/>
            <person name="Sproer C."/>
            <person name="Klenk H.-P."/>
        </authorList>
    </citation>
    <scope>NUCLEOTIDE SEQUENCE [LARGE SCALE GENOMIC DNA]</scope>
    <source>
        <strain evidence="11">L21-Fru-AB</strain>
    </source>
</reference>
<dbReference type="KEGG" id="vbl:L21SP4_00349"/>
<dbReference type="CDD" id="cd12113">
    <property type="entry name" value="PHP_PolIIIA_DnaE3"/>
    <property type="match status" value="1"/>
</dbReference>
<dbReference type="EMBL" id="CP010904">
    <property type="protein sequence ID" value="AKJ63630.1"/>
    <property type="molecule type" value="Genomic_DNA"/>
</dbReference>
<dbReference type="Gene3D" id="1.10.10.1600">
    <property type="entry name" value="Bacterial DNA polymerase III alpha subunit, thumb domain"/>
    <property type="match status" value="1"/>
</dbReference>
<keyword evidence="5" id="KW-0235">DNA replication</keyword>
<evidence type="ECO:0000256" key="8">
    <source>
        <dbReference type="SAM" id="MobiDB-lite"/>
    </source>
</evidence>
<reference evidence="10 11" key="2">
    <citation type="journal article" date="2016" name="ISME J.">
        <title>Characterization of the first cultured representative of Verrucomicrobia subdivision 5 indicates the proposal of a novel phylum.</title>
        <authorList>
            <person name="Spring S."/>
            <person name="Bunk B."/>
            <person name="Sproer C."/>
            <person name="Schumann P."/>
            <person name="Rohde M."/>
            <person name="Tindall B.J."/>
            <person name="Klenk H.P."/>
        </authorList>
    </citation>
    <scope>NUCLEOTIDE SEQUENCE [LARGE SCALE GENOMIC DNA]</scope>
    <source>
        <strain evidence="10 11">L21-Fru-AB</strain>
    </source>
</reference>
<evidence type="ECO:0000256" key="3">
    <source>
        <dbReference type="ARBA" id="ARBA00022679"/>
    </source>
</evidence>
<dbReference type="InterPro" id="IPR004805">
    <property type="entry name" value="DnaE2/DnaE/PolC"/>
</dbReference>
<dbReference type="NCBIfam" id="NF005298">
    <property type="entry name" value="PRK06826.1"/>
    <property type="match status" value="1"/>
</dbReference>
<dbReference type="Pfam" id="PF14579">
    <property type="entry name" value="HHH_6"/>
    <property type="match status" value="1"/>
</dbReference>
<keyword evidence="3 10" id="KW-0808">Transferase</keyword>
<evidence type="ECO:0000256" key="4">
    <source>
        <dbReference type="ARBA" id="ARBA00022695"/>
    </source>
</evidence>
<comment type="catalytic activity">
    <reaction evidence="7">
        <text>DNA(n) + a 2'-deoxyribonucleoside 5'-triphosphate = DNA(n+1) + diphosphate</text>
        <dbReference type="Rhea" id="RHEA:22508"/>
        <dbReference type="Rhea" id="RHEA-COMP:17339"/>
        <dbReference type="Rhea" id="RHEA-COMP:17340"/>
        <dbReference type="ChEBI" id="CHEBI:33019"/>
        <dbReference type="ChEBI" id="CHEBI:61560"/>
        <dbReference type="ChEBI" id="CHEBI:173112"/>
        <dbReference type="EC" id="2.7.7.7"/>
    </reaction>
</comment>
<evidence type="ECO:0000256" key="5">
    <source>
        <dbReference type="ARBA" id="ARBA00022705"/>
    </source>
</evidence>
<dbReference type="InterPro" id="IPR016195">
    <property type="entry name" value="Pol/histidinol_Pase-like"/>
</dbReference>
<evidence type="ECO:0000313" key="10">
    <source>
        <dbReference type="EMBL" id="AKJ63630.1"/>
    </source>
</evidence>
<dbReference type="PANTHER" id="PTHR32294:SF0">
    <property type="entry name" value="DNA POLYMERASE III SUBUNIT ALPHA"/>
    <property type="match status" value="1"/>
</dbReference>
<accession>A0A0G3EFQ3</accession>
<dbReference type="Pfam" id="PF17657">
    <property type="entry name" value="DNA_pol3_finger"/>
    <property type="match status" value="1"/>
</dbReference>
<evidence type="ECO:0000259" key="9">
    <source>
        <dbReference type="SMART" id="SM00481"/>
    </source>
</evidence>
<protein>
    <recommendedName>
        <fullName evidence="2">DNA polymerase III subunit alpha</fullName>
        <ecNumber evidence="1">2.7.7.7</ecNumber>
    </recommendedName>
</protein>
<feature type="domain" description="Polymerase/histidinol phosphatase N-terminal" evidence="9">
    <location>
        <begin position="9"/>
        <end position="76"/>
    </location>
</feature>
<dbReference type="GO" id="GO:0003887">
    <property type="term" value="F:DNA-directed DNA polymerase activity"/>
    <property type="evidence" value="ECO:0007669"/>
    <property type="project" value="UniProtKB-KW"/>
</dbReference>
<dbReference type="InterPro" id="IPR011708">
    <property type="entry name" value="DNA_pol3_alpha_NTPase_dom"/>
</dbReference>
<evidence type="ECO:0000313" key="11">
    <source>
        <dbReference type="Proteomes" id="UP000035268"/>
    </source>
</evidence>
<dbReference type="InterPro" id="IPR003141">
    <property type="entry name" value="Pol/His_phosphatase_N"/>
</dbReference>
<dbReference type="GO" id="GO:0008408">
    <property type="term" value="F:3'-5' exonuclease activity"/>
    <property type="evidence" value="ECO:0007669"/>
    <property type="project" value="InterPro"/>
</dbReference>
<dbReference type="Gene3D" id="1.10.150.870">
    <property type="match status" value="1"/>
</dbReference>
<evidence type="ECO:0000256" key="6">
    <source>
        <dbReference type="ARBA" id="ARBA00022932"/>
    </source>
</evidence>
<gene>
    <name evidence="10" type="primary">dnaE</name>
    <name evidence="10" type="ORF">L21SP4_00349</name>
</gene>
<dbReference type="EC" id="2.7.7.7" evidence="1"/>
<dbReference type="PATRIC" id="fig|1609981.3.peg.365"/>
<dbReference type="PANTHER" id="PTHR32294">
    <property type="entry name" value="DNA POLYMERASE III SUBUNIT ALPHA"/>
    <property type="match status" value="1"/>
</dbReference>
<dbReference type="GO" id="GO:0006260">
    <property type="term" value="P:DNA replication"/>
    <property type="evidence" value="ECO:0007669"/>
    <property type="project" value="UniProtKB-KW"/>
</dbReference>
<dbReference type="InterPro" id="IPR004013">
    <property type="entry name" value="PHP_dom"/>
</dbReference>
<evidence type="ECO:0000256" key="2">
    <source>
        <dbReference type="ARBA" id="ARBA00019114"/>
    </source>
</evidence>
<dbReference type="NCBIfam" id="TIGR00594">
    <property type="entry name" value="polc"/>
    <property type="match status" value="1"/>
</dbReference>